<dbReference type="PATRIC" id="fig|1232683.4.peg.4087"/>
<evidence type="ECO:0000256" key="2">
    <source>
        <dbReference type="ARBA" id="ARBA00010248"/>
    </source>
</evidence>
<evidence type="ECO:0000256" key="9">
    <source>
        <dbReference type="ARBA" id="ARBA00033063"/>
    </source>
</evidence>
<proteinExistence type="inferred from homology"/>
<comment type="subcellular location">
    <subcellularLocation>
        <location evidence="1">Cell outer membrane</location>
    </subcellularLocation>
</comment>
<dbReference type="Proteomes" id="UP000028252">
    <property type="component" value="Unassembled WGS sequence"/>
</dbReference>
<feature type="domain" description="Bacterial surface antigen (D15)" evidence="11">
    <location>
        <begin position="359"/>
        <end position="604"/>
    </location>
</feature>
<evidence type="ECO:0000259" key="12">
    <source>
        <dbReference type="Pfam" id="PF17243"/>
    </source>
</evidence>
<feature type="domain" description="TamA POTRA" evidence="12">
    <location>
        <begin position="56"/>
        <end position="134"/>
    </location>
</feature>
<evidence type="ECO:0000256" key="5">
    <source>
        <dbReference type="ARBA" id="ARBA00022692"/>
    </source>
</evidence>
<dbReference type="Gene3D" id="2.40.160.50">
    <property type="entry name" value="membrane protein fhac: a member of the omp85/tpsb transporter family"/>
    <property type="match status" value="1"/>
</dbReference>
<evidence type="ECO:0000256" key="8">
    <source>
        <dbReference type="ARBA" id="ARBA00023237"/>
    </source>
</evidence>
<keyword evidence="5" id="KW-0812">Transmembrane</keyword>
<dbReference type="AlphaFoldDB" id="A0A081FT44"/>
<dbReference type="EMBL" id="JMQN01000063">
    <property type="protein sequence ID" value="KEA61699.1"/>
    <property type="molecule type" value="Genomic_DNA"/>
</dbReference>
<keyword evidence="14" id="KW-1185">Reference proteome</keyword>
<evidence type="ECO:0000256" key="1">
    <source>
        <dbReference type="ARBA" id="ARBA00004442"/>
    </source>
</evidence>
<dbReference type="STRING" id="1232683.ADIMK_4156"/>
<protein>
    <recommendedName>
        <fullName evidence="3">Translocation and assembly module subunit TamA</fullName>
    </recommendedName>
    <alternativeName>
        <fullName evidence="9">Autotransporter assembly factor TamA</fullName>
    </alternativeName>
</protein>
<evidence type="ECO:0000256" key="6">
    <source>
        <dbReference type="ARBA" id="ARBA00022729"/>
    </source>
</evidence>
<dbReference type="GO" id="GO:0009306">
    <property type="term" value="P:protein secretion"/>
    <property type="evidence" value="ECO:0007669"/>
    <property type="project" value="TreeGrafter"/>
</dbReference>
<name>A0A081FT44_9GAMM</name>
<dbReference type="Gene3D" id="3.10.20.310">
    <property type="entry name" value="membrane protein fhac"/>
    <property type="match status" value="3"/>
</dbReference>
<dbReference type="InterPro" id="IPR000184">
    <property type="entry name" value="Bac_surfAg_D15"/>
</dbReference>
<evidence type="ECO:0000313" key="13">
    <source>
        <dbReference type="EMBL" id="KEA61699.1"/>
    </source>
</evidence>
<evidence type="ECO:0000256" key="10">
    <source>
        <dbReference type="ARBA" id="ARBA00093548"/>
    </source>
</evidence>
<keyword evidence="6" id="KW-0732">Signal</keyword>
<organism evidence="13 14">
    <name type="scientific">Marinobacterium lacunae</name>
    <dbReference type="NCBI Taxonomy" id="1232683"/>
    <lineage>
        <taxon>Bacteria</taxon>
        <taxon>Pseudomonadati</taxon>
        <taxon>Pseudomonadota</taxon>
        <taxon>Gammaproteobacteria</taxon>
        <taxon>Oceanospirillales</taxon>
        <taxon>Oceanospirillaceae</taxon>
        <taxon>Marinobacterium</taxon>
    </lineage>
</organism>
<dbReference type="PANTHER" id="PTHR12815:SF47">
    <property type="entry name" value="TRANSLOCATION AND ASSEMBLY MODULE SUBUNIT TAMA"/>
    <property type="match status" value="1"/>
</dbReference>
<dbReference type="InterPro" id="IPR035243">
    <property type="entry name" value="TamA_POTRA_Dom_1"/>
</dbReference>
<evidence type="ECO:0000259" key="11">
    <source>
        <dbReference type="Pfam" id="PF01103"/>
    </source>
</evidence>
<keyword evidence="7" id="KW-0472">Membrane</keyword>
<dbReference type="Pfam" id="PF01103">
    <property type="entry name" value="Omp85"/>
    <property type="match status" value="1"/>
</dbReference>
<comment type="similarity">
    <text evidence="2">Belongs to the TamA family.</text>
</comment>
<dbReference type="Pfam" id="PF17243">
    <property type="entry name" value="POTRA_TamA_1"/>
    <property type="match status" value="1"/>
</dbReference>
<evidence type="ECO:0000256" key="4">
    <source>
        <dbReference type="ARBA" id="ARBA00022452"/>
    </source>
</evidence>
<gene>
    <name evidence="13" type="ORF">ADIMK_4156</name>
</gene>
<dbReference type="RefSeq" id="WP_156043029.1">
    <property type="nucleotide sequence ID" value="NZ_JMQN01000063.1"/>
</dbReference>
<reference evidence="13 14" key="1">
    <citation type="submission" date="2014-04" db="EMBL/GenBank/DDBJ databases">
        <title>Marinobacterium kochiensis sp. nov., isolated from sediment sample collected from Kochi backwaters in Kerala, India.</title>
        <authorList>
            <person name="Singh A."/>
            <person name="Pinnaka A.K."/>
        </authorList>
    </citation>
    <scope>NUCLEOTIDE SEQUENCE [LARGE SCALE GENOMIC DNA]</scope>
    <source>
        <strain evidence="13 14">AK27</strain>
    </source>
</reference>
<dbReference type="GO" id="GO:0009279">
    <property type="term" value="C:cell outer membrane"/>
    <property type="evidence" value="ECO:0007669"/>
    <property type="project" value="UniProtKB-SubCell"/>
</dbReference>
<dbReference type="PANTHER" id="PTHR12815">
    <property type="entry name" value="SORTING AND ASSEMBLY MACHINERY SAMM50 PROTEIN FAMILY MEMBER"/>
    <property type="match status" value="1"/>
</dbReference>
<dbReference type="InterPro" id="IPR039910">
    <property type="entry name" value="D15-like"/>
</dbReference>
<dbReference type="GO" id="GO:0097347">
    <property type="term" value="C:TAM protein secretion complex"/>
    <property type="evidence" value="ECO:0007669"/>
    <property type="project" value="TreeGrafter"/>
</dbReference>
<comment type="caution">
    <text evidence="13">The sequence shown here is derived from an EMBL/GenBank/DDBJ whole genome shotgun (WGS) entry which is preliminary data.</text>
</comment>
<evidence type="ECO:0000256" key="3">
    <source>
        <dbReference type="ARBA" id="ARBA00015419"/>
    </source>
</evidence>
<accession>A0A081FT44</accession>
<keyword evidence="4" id="KW-1134">Transmembrane beta strand</keyword>
<evidence type="ECO:0000313" key="14">
    <source>
        <dbReference type="Proteomes" id="UP000028252"/>
    </source>
</evidence>
<dbReference type="eggNOG" id="COG0729">
    <property type="taxonomic scope" value="Bacteria"/>
</dbReference>
<sequence>MLTKDQLLLMFLCAILSTVQFVRGTGSKLTVTSATLVLLLFGSALAPLAQAADELEVVIKGIEGDLESNVRAHLSLSRLVGDESLPSVSRIRYLHGQAAKEVSAGLTPLGYFNSHVESELEQTATGWRAIYHIDAGPRARVRRQELSVTGEGADDPSLTRWQSRPALQVGAPLDQQAYDAIKAEVLERAAGLGYYDARFTQAQIVVDAPDNSADIRLALDTGPLYRLREIRFSDAPVREALLARYSTLETGDPVATDQLLEMQRGLVDSGYFSGVEVQPLWDEADEDRAIPVEVYLTSNKRTAYRFGAGYGTDTGARMSASQRRRWVNDRGHRMESILRLSEVTNTLLFNYEIPGRNPVTDTYQGRASYEQEQTDSTDSETWAVGAQDQRARGNQSWHWGLGLEQETFRFGDDEQSTMLLVPEGGWSIVSTDNRLNPSRGYRLSIDLSGAAESLLSDTSFVQTQVSGKAVYSLTDDLRVLARADIGATAATDFGLMPASRRFFAGGDNSVRGYDYKELGPEDNEGEVRGGRYLLAGSLEMDYRVAPQWRAAVFWDSGNAFDSLDTPLKNSIGVGGRWQSPVGPVRVDLAHPVEDGGFRIHFTLGPDL</sequence>
<dbReference type="OrthoDB" id="9803054at2"/>
<evidence type="ECO:0000256" key="7">
    <source>
        <dbReference type="ARBA" id="ARBA00023136"/>
    </source>
</evidence>
<keyword evidence="8" id="KW-0998">Cell outer membrane</keyword>
<comment type="subunit">
    <text evidence="10">Interacts with TamB to form the translocation and assembly module (TAM).</text>
</comment>